<keyword evidence="1" id="KW-0106">Calcium</keyword>
<feature type="domain" description="EF-hand" evidence="2">
    <location>
        <begin position="97"/>
        <end position="129"/>
    </location>
</feature>
<dbReference type="SUPFAM" id="SSF47473">
    <property type="entry name" value="EF-hand"/>
    <property type="match status" value="1"/>
</dbReference>
<dbReference type="CDD" id="cd00051">
    <property type="entry name" value="EFh"/>
    <property type="match status" value="1"/>
</dbReference>
<dbReference type="Proteomes" id="UP000316759">
    <property type="component" value="Unassembled WGS sequence"/>
</dbReference>
<sequence>MVIYRKKNNDKTVYPKHLNNQHSPRKGSFREFIKLISDRIFTHIILRSRCALFASLFLLVDSDAEIEYLFNQIDRDRNGKITKRELRAFFKKNDGSQTNAELTNYLKKMDKNGDGKLDLAELKEALGHH</sequence>
<accession>A0A504Y9K4</accession>
<feature type="domain" description="EF-hand" evidence="2">
    <location>
        <begin position="61"/>
        <end position="96"/>
    </location>
</feature>
<dbReference type="AlphaFoldDB" id="A0A504Y9K4"/>
<dbReference type="InterPro" id="IPR018247">
    <property type="entry name" value="EF_Hand_1_Ca_BS"/>
</dbReference>
<reference evidence="3 4" key="1">
    <citation type="submission" date="2019-04" db="EMBL/GenBank/DDBJ databases">
        <title>Annotation for the trematode Fasciola gigantica.</title>
        <authorList>
            <person name="Choi Y.-J."/>
        </authorList>
    </citation>
    <scope>NUCLEOTIDE SEQUENCE [LARGE SCALE GENOMIC DNA]</scope>
    <source>
        <strain evidence="3">Uganda_cow_1</strain>
    </source>
</reference>
<dbReference type="PROSITE" id="PS50222">
    <property type="entry name" value="EF_HAND_2"/>
    <property type="match status" value="2"/>
</dbReference>
<evidence type="ECO:0000256" key="1">
    <source>
        <dbReference type="ARBA" id="ARBA00022837"/>
    </source>
</evidence>
<evidence type="ECO:0000313" key="3">
    <source>
        <dbReference type="EMBL" id="TPP56845.1"/>
    </source>
</evidence>
<organism evidence="3 4">
    <name type="scientific">Fasciola gigantica</name>
    <name type="common">Giant liver fluke</name>
    <dbReference type="NCBI Taxonomy" id="46835"/>
    <lineage>
        <taxon>Eukaryota</taxon>
        <taxon>Metazoa</taxon>
        <taxon>Spiralia</taxon>
        <taxon>Lophotrochozoa</taxon>
        <taxon>Platyhelminthes</taxon>
        <taxon>Trematoda</taxon>
        <taxon>Digenea</taxon>
        <taxon>Plagiorchiida</taxon>
        <taxon>Echinostomata</taxon>
        <taxon>Echinostomatoidea</taxon>
        <taxon>Fasciolidae</taxon>
        <taxon>Fasciola</taxon>
    </lineage>
</organism>
<dbReference type="InterPro" id="IPR011992">
    <property type="entry name" value="EF-hand-dom_pair"/>
</dbReference>
<proteinExistence type="predicted"/>
<evidence type="ECO:0000259" key="2">
    <source>
        <dbReference type="PROSITE" id="PS50222"/>
    </source>
</evidence>
<protein>
    <recommendedName>
        <fullName evidence="2">EF-hand domain-containing protein</fullName>
    </recommendedName>
</protein>
<dbReference type="GO" id="GO:0005509">
    <property type="term" value="F:calcium ion binding"/>
    <property type="evidence" value="ECO:0007669"/>
    <property type="project" value="InterPro"/>
</dbReference>
<dbReference type="InterPro" id="IPR002048">
    <property type="entry name" value="EF_hand_dom"/>
</dbReference>
<keyword evidence="4" id="KW-1185">Reference proteome</keyword>
<gene>
    <name evidence="3" type="ORF">FGIG_03414</name>
</gene>
<name>A0A504Y9K4_FASGI</name>
<dbReference type="Pfam" id="PF13499">
    <property type="entry name" value="EF-hand_7"/>
    <property type="match status" value="1"/>
</dbReference>
<dbReference type="SMART" id="SM00054">
    <property type="entry name" value="EFh"/>
    <property type="match status" value="2"/>
</dbReference>
<evidence type="ECO:0000313" key="4">
    <source>
        <dbReference type="Proteomes" id="UP000316759"/>
    </source>
</evidence>
<dbReference type="PROSITE" id="PS00018">
    <property type="entry name" value="EF_HAND_1"/>
    <property type="match status" value="2"/>
</dbReference>
<dbReference type="Gene3D" id="1.10.238.10">
    <property type="entry name" value="EF-hand"/>
    <property type="match status" value="1"/>
</dbReference>
<dbReference type="OrthoDB" id="293868at2759"/>
<dbReference type="EMBL" id="SUNJ01014013">
    <property type="protein sequence ID" value="TPP56845.1"/>
    <property type="molecule type" value="Genomic_DNA"/>
</dbReference>
<comment type="caution">
    <text evidence="3">The sequence shown here is derived from an EMBL/GenBank/DDBJ whole genome shotgun (WGS) entry which is preliminary data.</text>
</comment>